<reference evidence="1 2" key="1">
    <citation type="journal article" date="2012" name="PLoS Pathog.">
        <title>Diverse lifestyles and strategies of plant pathogenesis encoded in the genomes of eighteen Dothideomycetes fungi.</title>
        <authorList>
            <person name="Ohm R.A."/>
            <person name="Feau N."/>
            <person name="Henrissat B."/>
            <person name="Schoch C.L."/>
            <person name="Horwitz B.A."/>
            <person name="Barry K.W."/>
            <person name="Condon B.J."/>
            <person name="Copeland A.C."/>
            <person name="Dhillon B."/>
            <person name="Glaser F."/>
            <person name="Hesse C.N."/>
            <person name="Kosti I."/>
            <person name="LaButti K."/>
            <person name="Lindquist E.A."/>
            <person name="Lucas S."/>
            <person name="Salamov A.A."/>
            <person name="Bradshaw R.E."/>
            <person name="Ciuffetti L."/>
            <person name="Hamelin R.C."/>
            <person name="Kema G.H.J."/>
            <person name="Lawrence C."/>
            <person name="Scott J.A."/>
            <person name="Spatafora J.W."/>
            <person name="Turgeon B.G."/>
            <person name="de Wit P.J.G.M."/>
            <person name="Zhong S."/>
            <person name="Goodwin S.B."/>
            <person name="Grigoriev I.V."/>
        </authorList>
    </citation>
    <scope>NUCLEOTIDE SEQUENCE [LARGE SCALE GENOMIC DNA]</scope>
    <source>
        <strain evidence="2">C5 / ATCC 48332 / race O</strain>
    </source>
</reference>
<dbReference type="OrthoDB" id="10367787at2759"/>
<proteinExistence type="predicted"/>
<evidence type="ECO:0000313" key="1">
    <source>
        <dbReference type="EMBL" id="EMD92647.1"/>
    </source>
</evidence>
<dbReference type="EMBL" id="KB445575">
    <property type="protein sequence ID" value="EMD92647.1"/>
    <property type="molecule type" value="Genomic_DNA"/>
</dbReference>
<dbReference type="Proteomes" id="UP000016936">
    <property type="component" value="Unassembled WGS sequence"/>
</dbReference>
<reference evidence="2" key="2">
    <citation type="journal article" date="2013" name="PLoS Genet.">
        <title>Comparative genome structure, secondary metabolite, and effector coding capacity across Cochliobolus pathogens.</title>
        <authorList>
            <person name="Condon B.J."/>
            <person name="Leng Y."/>
            <person name="Wu D."/>
            <person name="Bushley K.E."/>
            <person name="Ohm R.A."/>
            <person name="Otillar R."/>
            <person name="Martin J."/>
            <person name="Schackwitz W."/>
            <person name="Grimwood J."/>
            <person name="MohdZainudin N."/>
            <person name="Xue C."/>
            <person name="Wang R."/>
            <person name="Manning V.A."/>
            <person name="Dhillon B."/>
            <person name="Tu Z.J."/>
            <person name="Steffenson B.J."/>
            <person name="Salamov A."/>
            <person name="Sun H."/>
            <person name="Lowry S."/>
            <person name="LaButti K."/>
            <person name="Han J."/>
            <person name="Copeland A."/>
            <person name="Lindquist E."/>
            <person name="Barry K."/>
            <person name="Schmutz J."/>
            <person name="Baker S.E."/>
            <person name="Ciuffetti L.M."/>
            <person name="Grigoriev I.V."/>
            <person name="Zhong S."/>
            <person name="Turgeon B.G."/>
        </authorList>
    </citation>
    <scope>NUCLEOTIDE SEQUENCE [LARGE SCALE GENOMIC DNA]</scope>
    <source>
        <strain evidence="2">C5 / ATCC 48332 / race O</strain>
    </source>
</reference>
<gene>
    <name evidence="1" type="ORF">COCHEDRAFT_1021324</name>
</gene>
<dbReference type="HOGENOM" id="CLU_167700_0_0_1"/>
<organism evidence="1 2">
    <name type="scientific">Cochliobolus heterostrophus (strain C5 / ATCC 48332 / race O)</name>
    <name type="common">Southern corn leaf blight fungus</name>
    <name type="synonym">Bipolaris maydis</name>
    <dbReference type="NCBI Taxonomy" id="701091"/>
    <lineage>
        <taxon>Eukaryota</taxon>
        <taxon>Fungi</taxon>
        <taxon>Dikarya</taxon>
        <taxon>Ascomycota</taxon>
        <taxon>Pezizomycotina</taxon>
        <taxon>Dothideomycetes</taxon>
        <taxon>Pleosporomycetidae</taxon>
        <taxon>Pleosporales</taxon>
        <taxon>Pleosporineae</taxon>
        <taxon>Pleosporaceae</taxon>
        <taxon>Bipolaris</taxon>
    </lineage>
</organism>
<accession>M2UXZ1</accession>
<dbReference type="AlphaFoldDB" id="M2UXZ1"/>
<protein>
    <submittedName>
        <fullName evidence="1">Uncharacterized protein</fullName>
    </submittedName>
</protein>
<keyword evidence="2" id="KW-1185">Reference proteome</keyword>
<evidence type="ECO:0000313" key="2">
    <source>
        <dbReference type="Proteomes" id="UP000016936"/>
    </source>
</evidence>
<sequence length="118" mass="12469">MFRGAGKLRWPGVAFCEAGTASPPRHARTPQHVYKAYPPAIHASHQSRVLDARHRSSHAAAAFKLCGSLQAVFVTICLGPPFGSNASRANDTPPVFGNILLQGNMSVTAAADPLRPGL</sequence>
<name>M2UXZ1_COCH5</name>